<dbReference type="InterPro" id="IPR002589">
    <property type="entry name" value="Macro_dom"/>
</dbReference>
<dbReference type="EMBL" id="BAAAMK010000002">
    <property type="protein sequence ID" value="GAA1947188.1"/>
    <property type="molecule type" value="Genomic_DNA"/>
</dbReference>
<evidence type="ECO:0000313" key="2">
    <source>
        <dbReference type="EMBL" id="GAA1947188.1"/>
    </source>
</evidence>
<gene>
    <name evidence="2" type="ORF">GCM10009717_11900</name>
</gene>
<sequence length="96" mass="10590">MIHTVGPNFAAGQRDRSLLVSCYRRSLEVAEELGARTVAFPLISAGVYAWPLDDAVAAAVETIESTPTRVDEVRIVAFSDAAYDRVRNALRERDPR</sequence>
<dbReference type="SUPFAM" id="SSF52949">
    <property type="entry name" value="Macro domain-like"/>
    <property type="match status" value="1"/>
</dbReference>
<proteinExistence type="predicted"/>
<dbReference type="PANTHER" id="PTHR11106">
    <property type="entry name" value="GANGLIOSIDE INDUCED DIFFERENTIATION ASSOCIATED PROTEIN 2-RELATED"/>
    <property type="match status" value="1"/>
</dbReference>
<dbReference type="Pfam" id="PF01661">
    <property type="entry name" value="Macro"/>
    <property type="match status" value="1"/>
</dbReference>
<dbReference type="PANTHER" id="PTHR11106:SF27">
    <property type="entry name" value="MACRO DOMAIN-CONTAINING PROTEIN"/>
    <property type="match status" value="1"/>
</dbReference>
<keyword evidence="3" id="KW-1185">Reference proteome</keyword>
<organism evidence="2 3">
    <name type="scientific">Agromyces allii</name>
    <dbReference type="NCBI Taxonomy" id="393607"/>
    <lineage>
        <taxon>Bacteria</taxon>
        <taxon>Bacillati</taxon>
        <taxon>Actinomycetota</taxon>
        <taxon>Actinomycetes</taxon>
        <taxon>Micrococcales</taxon>
        <taxon>Microbacteriaceae</taxon>
        <taxon>Agromyces</taxon>
    </lineage>
</organism>
<evidence type="ECO:0000259" key="1">
    <source>
        <dbReference type="PROSITE" id="PS51154"/>
    </source>
</evidence>
<dbReference type="Gene3D" id="3.40.220.10">
    <property type="entry name" value="Leucine Aminopeptidase, subunit E, domain 1"/>
    <property type="match status" value="1"/>
</dbReference>
<name>A0ABN2QBN7_9MICO</name>
<feature type="domain" description="Macro" evidence="1">
    <location>
        <begin position="1"/>
        <end position="94"/>
    </location>
</feature>
<evidence type="ECO:0000313" key="3">
    <source>
        <dbReference type="Proteomes" id="UP001499954"/>
    </source>
</evidence>
<dbReference type="Proteomes" id="UP001499954">
    <property type="component" value="Unassembled WGS sequence"/>
</dbReference>
<dbReference type="InterPro" id="IPR043472">
    <property type="entry name" value="Macro_dom-like"/>
</dbReference>
<accession>A0ABN2QBN7</accession>
<dbReference type="PROSITE" id="PS51154">
    <property type="entry name" value="MACRO"/>
    <property type="match status" value="1"/>
</dbReference>
<comment type="caution">
    <text evidence="2">The sequence shown here is derived from an EMBL/GenBank/DDBJ whole genome shotgun (WGS) entry which is preliminary data.</text>
</comment>
<reference evidence="2 3" key="1">
    <citation type="journal article" date="2019" name="Int. J. Syst. Evol. Microbiol.">
        <title>The Global Catalogue of Microorganisms (GCM) 10K type strain sequencing project: providing services to taxonomists for standard genome sequencing and annotation.</title>
        <authorList>
            <consortium name="The Broad Institute Genomics Platform"/>
            <consortium name="The Broad Institute Genome Sequencing Center for Infectious Disease"/>
            <person name="Wu L."/>
            <person name="Ma J."/>
        </authorList>
    </citation>
    <scope>NUCLEOTIDE SEQUENCE [LARGE SCALE GENOMIC DNA]</scope>
    <source>
        <strain evidence="2 3">JCM 13584</strain>
    </source>
</reference>
<protein>
    <recommendedName>
        <fullName evidence="1">Macro domain-containing protein</fullName>
    </recommendedName>
</protein>